<dbReference type="PANTHER" id="PTHR42916">
    <property type="entry name" value="2-SUCCINYL-5-ENOLPYRUVYL-6-HYDROXY-3-CYCLOHEXENE-1-CARBOXYLATE SYNTHASE"/>
    <property type="match status" value="1"/>
</dbReference>
<comment type="catalytic activity">
    <reaction evidence="3">
        <text>5-enolpyruvoyl-6-hydroxy-2-succinyl-cyclohex-3-ene-1-carboxylate = (1R,6R)-6-hydroxy-2-succinyl-cyclohexa-2,4-diene-1-carboxylate + pyruvate</text>
        <dbReference type="Rhea" id="RHEA:25597"/>
        <dbReference type="ChEBI" id="CHEBI:15361"/>
        <dbReference type="ChEBI" id="CHEBI:58689"/>
        <dbReference type="ChEBI" id="CHEBI:58818"/>
        <dbReference type="EC" id="4.2.99.20"/>
    </reaction>
</comment>
<proteinExistence type="inferred from homology"/>
<dbReference type="OrthoDB" id="9808398at2"/>
<evidence type="ECO:0000313" key="5">
    <source>
        <dbReference type="EMBL" id="SIT85811.1"/>
    </source>
</evidence>
<dbReference type="UniPathway" id="UPA00079"/>
<comment type="pathway">
    <text evidence="3">Quinol/quinone metabolism; menaquinone biosynthesis.</text>
</comment>
<dbReference type="NCBIfam" id="TIGR03695">
    <property type="entry name" value="menH_SHCHC"/>
    <property type="match status" value="1"/>
</dbReference>
<evidence type="ECO:0000256" key="3">
    <source>
        <dbReference type="HAMAP-Rule" id="MF_01660"/>
    </source>
</evidence>
<sequence length="276" mass="29904">MEQLTGQIRGIRVGWSEGGDPEGGPLVLLHGFTGSSDVWGSFEQVLGGCRLIMPDLTGHGRTDSPADPGRYGMEEQIADLDALFDAIGLDRFSLLGYSMGGRVAIGYAAARQERVRRLILESTSPGLLLEEERQKRRDSDKNLAAFILREGIPAFTDYWEGIPLFESQLGLPAARRREVREGRLCNRPEGLAGSLLGIGTGSQPSYWEELHGLSMPVTLITGSLDGKYAAIASRMLKALPDARHAEVEGAGHAVHVENPERFATIVKEAINEGGQP</sequence>
<evidence type="ECO:0000259" key="4">
    <source>
        <dbReference type="Pfam" id="PF00561"/>
    </source>
</evidence>
<dbReference type="InterPro" id="IPR000073">
    <property type="entry name" value="AB_hydrolase_1"/>
</dbReference>
<dbReference type="Pfam" id="PF00561">
    <property type="entry name" value="Abhydrolase_1"/>
    <property type="match status" value="1"/>
</dbReference>
<reference evidence="6" key="1">
    <citation type="submission" date="2017-01" db="EMBL/GenBank/DDBJ databases">
        <authorList>
            <person name="Varghese N."/>
            <person name="Submissions S."/>
        </authorList>
    </citation>
    <scope>NUCLEOTIDE SEQUENCE [LARGE SCALE GENOMIC DNA]</scope>
    <source>
        <strain evidence="6">MNA4</strain>
    </source>
</reference>
<feature type="domain" description="AB hydrolase-1" evidence="4">
    <location>
        <begin position="25"/>
        <end position="259"/>
    </location>
</feature>
<dbReference type="PRINTS" id="PR00111">
    <property type="entry name" value="ABHYDROLASE"/>
</dbReference>
<name>A0A1U7PR74_9BACI</name>
<dbReference type="InterPro" id="IPR029058">
    <property type="entry name" value="AB_hydrolase_fold"/>
</dbReference>
<dbReference type="AlphaFoldDB" id="A0A1U7PR74"/>
<dbReference type="GO" id="GO:0009234">
    <property type="term" value="P:menaquinone biosynthetic process"/>
    <property type="evidence" value="ECO:0007669"/>
    <property type="project" value="UniProtKB-UniRule"/>
</dbReference>
<dbReference type="InterPro" id="IPR000639">
    <property type="entry name" value="Epox_hydrolase-like"/>
</dbReference>
<keyword evidence="1 3" id="KW-0474">Menaquinone biosynthesis</keyword>
<dbReference type="InterPro" id="IPR022485">
    <property type="entry name" value="SHCHC_synthase_MenH"/>
</dbReference>
<protein>
    <recommendedName>
        <fullName evidence="3">Putative 2-succinyl-6-hydroxy-2,4-cyclohexadiene-1-carboxylate synthase</fullName>
        <shortName evidence="3">SHCHC synthase</shortName>
        <ecNumber evidence="3">4.2.99.20</ecNumber>
    </recommendedName>
</protein>
<organism evidence="5 6">
    <name type="scientific">Edaphobacillus lindanitolerans</name>
    <dbReference type="NCBI Taxonomy" id="550447"/>
    <lineage>
        <taxon>Bacteria</taxon>
        <taxon>Bacillati</taxon>
        <taxon>Bacillota</taxon>
        <taxon>Bacilli</taxon>
        <taxon>Bacillales</taxon>
        <taxon>Bacillaceae</taxon>
        <taxon>Edaphobacillus</taxon>
    </lineage>
</organism>
<comment type="function">
    <text evidence="3">Catalyzes a proton abstraction reaction that results in 2,5-elimination of pyruvate from 2-succinyl-5-enolpyruvyl-6-hydroxy-3-cyclohexene-1-carboxylate (SEPHCHC) and the formation of 2-succinyl-6-hydroxy-2,4-cyclohexadiene-1-carboxylate (SHCHC).</text>
</comment>
<comment type="similarity">
    <text evidence="3">Belongs to the AB hydrolase superfamily. MenH family.</text>
</comment>
<dbReference type="HAMAP" id="MF_01660">
    <property type="entry name" value="MenH"/>
    <property type="match status" value="1"/>
</dbReference>
<dbReference type="EC" id="4.2.99.20" evidence="3"/>
<dbReference type="Gene3D" id="3.40.50.1820">
    <property type="entry name" value="alpha/beta hydrolase"/>
    <property type="match status" value="1"/>
</dbReference>
<comment type="pathway">
    <text evidence="3">Quinol/quinone metabolism; 1,4-dihydroxy-2-naphthoate biosynthesis; 1,4-dihydroxy-2-naphthoate from chorismate: step 3/7.</text>
</comment>
<gene>
    <name evidence="3" type="primary">menH</name>
    <name evidence="5" type="ORF">SAMN05428946_1876</name>
</gene>
<dbReference type="GO" id="GO:0070205">
    <property type="term" value="F:2-succinyl-6-hydroxy-2,4-cyclohexadiene-1-carboxylate synthase activity"/>
    <property type="evidence" value="ECO:0007669"/>
    <property type="project" value="UniProtKB-UniRule"/>
</dbReference>
<evidence type="ECO:0000256" key="1">
    <source>
        <dbReference type="ARBA" id="ARBA00022428"/>
    </source>
</evidence>
<comment type="subunit">
    <text evidence="3">Monomer.</text>
</comment>
<dbReference type="UniPathway" id="UPA01057">
    <property type="reaction ID" value="UER00900"/>
</dbReference>
<dbReference type="PRINTS" id="PR00412">
    <property type="entry name" value="EPOXHYDRLASE"/>
</dbReference>
<keyword evidence="6" id="KW-1185">Reference proteome</keyword>
<dbReference type="PANTHER" id="PTHR42916:SF1">
    <property type="entry name" value="PROTEIN PHYLLO, CHLOROPLASTIC"/>
    <property type="match status" value="1"/>
</dbReference>
<evidence type="ECO:0000313" key="6">
    <source>
        <dbReference type="Proteomes" id="UP000187550"/>
    </source>
</evidence>
<dbReference type="SUPFAM" id="SSF53474">
    <property type="entry name" value="alpha/beta-Hydrolases"/>
    <property type="match status" value="1"/>
</dbReference>
<keyword evidence="2 3" id="KW-0456">Lyase</keyword>
<accession>A0A1U7PR74</accession>
<dbReference type="Proteomes" id="UP000187550">
    <property type="component" value="Unassembled WGS sequence"/>
</dbReference>
<evidence type="ECO:0000256" key="2">
    <source>
        <dbReference type="ARBA" id="ARBA00023239"/>
    </source>
</evidence>
<dbReference type="RefSeq" id="WP_076758316.1">
    <property type="nucleotide sequence ID" value="NZ_FTPL01000002.1"/>
</dbReference>
<dbReference type="STRING" id="550447.SAMN05428946_1876"/>
<dbReference type="EMBL" id="FTPL01000002">
    <property type="protein sequence ID" value="SIT85811.1"/>
    <property type="molecule type" value="Genomic_DNA"/>
</dbReference>